<sequence length="109" mass="11833">MQHVRALMESRSMQTRIPDQSLIAGNLPGANYAVAARGDEYAFFYSPNGLPIHAVLGKINGSHIKASWYNPRNGEYSAIGIFANSGISPFIPPTSGRGEDWVLVLDSVQ</sequence>
<evidence type="ECO:0000259" key="1">
    <source>
        <dbReference type="Pfam" id="PF12904"/>
    </source>
</evidence>
<feature type="domain" description="Putative collagen-binding" evidence="1">
    <location>
        <begin position="17"/>
        <end position="106"/>
    </location>
</feature>
<evidence type="ECO:0000313" key="2">
    <source>
        <dbReference type="EMBL" id="MFC5648093.1"/>
    </source>
</evidence>
<dbReference type="PANTHER" id="PTHR37836:SF2">
    <property type="entry name" value="DUF4038 DOMAIN-CONTAINING PROTEIN"/>
    <property type="match status" value="1"/>
</dbReference>
<reference evidence="3" key="1">
    <citation type="journal article" date="2019" name="Int. J. Syst. Evol. Microbiol.">
        <title>The Global Catalogue of Microorganisms (GCM) 10K type strain sequencing project: providing services to taxonomists for standard genome sequencing and annotation.</title>
        <authorList>
            <consortium name="The Broad Institute Genomics Platform"/>
            <consortium name="The Broad Institute Genome Sequencing Center for Infectious Disease"/>
            <person name="Wu L."/>
            <person name="Ma J."/>
        </authorList>
    </citation>
    <scope>NUCLEOTIDE SEQUENCE [LARGE SCALE GENOMIC DNA]</scope>
    <source>
        <strain evidence="3">CGMCC 1.3240</strain>
    </source>
</reference>
<dbReference type="Pfam" id="PF12904">
    <property type="entry name" value="Collagen_bind_2"/>
    <property type="match status" value="1"/>
</dbReference>
<dbReference type="InterPro" id="IPR024749">
    <property type="entry name" value="Collagen-bd_put"/>
</dbReference>
<dbReference type="EMBL" id="JBHSOW010000015">
    <property type="protein sequence ID" value="MFC5648093.1"/>
    <property type="molecule type" value="Genomic_DNA"/>
</dbReference>
<organism evidence="2 3">
    <name type="scientific">Paenibacillus solisilvae</name>
    <dbReference type="NCBI Taxonomy" id="2486751"/>
    <lineage>
        <taxon>Bacteria</taxon>
        <taxon>Bacillati</taxon>
        <taxon>Bacillota</taxon>
        <taxon>Bacilli</taxon>
        <taxon>Bacillales</taxon>
        <taxon>Paenibacillaceae</taxon>
        <taxon>Paenibacillus</taxon>
    </lineage>
</organism>
<keyword evidence="3" id="KW-1185">Reference proteome</keyword>
<dbReference type="RefSeq" id="WP_379186812.1">
    <property type="nucleotide sequence ID" value="NZ_JBHSOW010000015.1"/>
</dbReference>
<dbReference type="Proteomes" id="UP001596047">
    <property type="component" value="Unassembled WGS sequence"/>
</dbReference>
<protein>
    <submittedName>
        <fullName evidence="2">Collagen-binding domain-containing protein</fullName>
    </submittedName>
</protein>
<name>A0ABW0VS44_9BACL</name>
<dbReference type="PANTHER" id="PTHR37836">
    <property type="entry name" value="LMO1036 PROTEIN"/>
    <property type="match status" value="1"/>
</dbReference>
<accession>A0ABW0VS44</accession>
<keyword evidence="2" id="KW-0176">Collagen</keyword>
<gene>
    <name evidence="2" type="ORF">ACFPYJ_02985</name>
</gene>
<comment type="caution">
    <text evidence="2">The sequence shown here is derived from an EMBL/GenBank/DDBJ whole genome shotgun (WGS) entry which is preliminary data.</text>
</comment>
<evidence type="ECO:0000313" key="3">
    <source>
        <dbReference type="Proteomes" id="UP001596047"/>
    </source>
</evidence>
<proteinExistence type="predicted"/>